<evidence type="ECO:0000313" key="1">
    <source>
        <dbReference type="EMBL" id="OHA25838.1"/>
    </source>
</evidence>
<reference evidence="1 2" key="1">
    <citation type="journal article" date="2016" name="Nat. Commun.">
        <title>Thousands of microbial genomes shed light on interconnected biogeochemical processes in an aquifer system.</title>
        <authorList>
            <person name="Anantharaman K."/>
            <person name="Brown C.T."/>
            <person name="Hug L.A."/>
            <person name="Sharon I."/>
            <person name="Castelle C.J."/>
            <person name="Probst A.J."/>
            <person name="Thomas B.C."/>
            <person name="Singh A."/>
            <person name="Wilkins M.J."/>
            <person name="Karaoz U."/>
            <person name="Brodie E.L."/>
            <person name="Williams K.H."/>
            <person name="Hubbard S.S."/>
            <person name="Banfield J.F."/>
        </authorList>
    </citation>
    <scope>NUCLEOTIDE SEQUENCE [LARGE SCALE GENOMIC DNA]</scope>
</reference>
<gene>
    <name evidence="1" type="ORF">A3D56_01105</name>
</gene>
<accession>A0A1G2MPN6</accession>
<proteinExistence type="predicted"/>
<sequence>MHNEEVVVVWPVVQIKVRFPSIEEFTLIASRGKNQKDSCEHLAELETAGVTACRLAGRWEIIDTGQLLKYRGEESENVEVYELDVLDGSNSAILSRRYIMDKLAETSLWAVVSNELTFGNKEDIAAQLPVHLHRASHVRHLVFDHDGTVFDRDTLLEHLESRAVLSGFEKRRQRNVPWWRRLFV</sequence>
<dbReference type="Proteomes" id="UP000177943">
    <property type="component" value="Unassembled WGS sequence"/>
</dbReference>
<evidence type="ECO:0000313" key="2">
    <source>
        <dbReference type="Proteomes" id="UP000177943"/>
    </source>
</evidence>
<comment type="caution">
    <text evidence="1">The sequence shown here is derived from an EMBL/GenBank/DDBJ whole genome shotgun (WGS) entry which is preliminary data.</text>
</comment>
<name>A0A1G2MPN6_9BACT</name>
<protein>
    <submittedName>
        <fullName evidence="1">Uncharacterized protein</fullName>
    </submittedName>
</protein>
<organism evidence="1 2">
    <name type="scientific">Candidatus Taylorbacteria bacterium RIFCSPHIGHO2_02_FULL_45_35</name>
    <dbReference type="NCBI Taxonomy" id="1802311"/>
    <lineage>
        <taxon>Bacteria</taxon>
        <taxon>Candidatus Tayloriibacteriota</taxon>
    </lineage>
</organism>
<dbReference type="EMBL" id="MHRP01000043">
    <property type="protein sequence ID" value="OHA25838.1"/>
    <property type="molecule type" value="Genomic_DNA"/>
</dbReference>
<dbReference type="AlphaFoldDB" id="A0A1G2MPN6"/>